<evidence type="ECO:0000256" key="1">
    <source>
        <dbReference type="SAM" id="Phobius"/>
    </source>
</evidence>
<feature type="transmembrane region" description="Helical" evidence="1">
    <location>
        <begin position="6"/>
        <end position="26"/>
    </location>
</feature>
<sequence>MSFTFTNIAMLAGLVTVILPVVAHLLSKRRHDVVHWGAMQFLQLGQKTRRRIRFQDLLLLLLRMGLLASLVFALARPNGSGAFFANLGKPVGRDIVFVLDGSGSMGWQGEKQTPHATGLQWIHTAIEQLNPGDTVSVLDARSRNRRLIHPPTSDMSYVRSVLDQVPEPTGRSNLTEAILDALRILSTTDNVTREAVILTDGQAFPWEVDNEFGIQRIDDLLQQPEVAPTVSVVNLSGDNADRPNSSVDKIQLSREMTVPGFPIQFRTTIRQSGGEATQKVVSLAINDQPAPDATRVINLLPNGEAMVEFEHAFTSTGLFRVTVSIEKDQLHQDDQSEAIIVVQNGIPVVLVNGSANLDETRSDTFFLKSAFAASGEKSPWVRTEVVSPSQLNANVLNRNRIAILCDVESITPKQQLELIDFVLAGGGLILAPGESVDGPHWNSFRFEGDVPFLPAEFVEIEKEDLDVEKLVSIESLSLNASWLQRFRKERGVDFWTARFSNWWKLRPYDFSAKDLEPTEQGLDDDKTQSIQTELIKFTNGQPYMISRRLGEGTIVQLAAPLDADWSTLPARNDFVPFVHELVFRFAGMEAVHNVHVGMPIQVELKEDQRPRDFHVTGPGIEGAIPEFARQGKINFASFSETSIPGRYSFHEINAPQDSGIPFVVTDDREESNLTPLDDLAWESLLGKERMQKIDTMSDLTKRVQAENSQTELWWVLLLFLLAMLIGEVALTRKMLQDGHAELETDIPADSLDVIAT</sequence>
<dbReference type="KEGG" id="tpol:Mal48_22260"/>
<dbReference type="RefSeq" id="WP_145198638.1">
    <property type="nucleotide sequence ID" value="NZ_CP036267.1"/>
</dbReference>
<keyword evidence="1" id="KW-0812">Transmembrane</keyword>
<dbReference type="Pfam" id="PF07584">
    <property type="entry name" value="BatA"/>
    <property type="match status" value="1"/>
</dbReference>
<dbReference type="EMBL" id="CP036267">
    <property type="protein sequence ID" value="QDT32975.1"/>
    <property type="molecule type" value="Genomic_DNA"/>
</dbReference>
<dbReference type="InterPro" id="IPR002035">
    <property type="entry name" value="VWF_A"/>
</dbReference>
<evidence type="ECO:0000313" key="3">
    <source>
        <dbReference type="EMBL" id="QDT32975.1"/>
    </source>
</evidence>
<keyword evidence="4" id="KW-1185">Reference proteome</keyword>
<dbReference type="SMART" id="SM00327">
    <property type="entry name" value="VWA"/>
    <property type="match status" value="1"/>
</dbReference>
<dbReference type="PANTHER" id="PTHR37464">
    <property type="entry name" value="BLL2463 PROTEIN"/>
    <property type="match status" value="1"/>
</dbReference>
<keyword evidence="1" id="KW-1133">Transmembrane helix</keyword>
<dbReference type="InterPro" id="IPR024163">
    <property type="entry name" value="Aerotolerance_reg_N"/>
</dbReference>
<dbReference type="Proteomes" id="UP000315724">
    <property type="component" value="Chromosome"/>
</dbReference>
<dbReference type="InterPro" id="IPR029062">
    <property type="entry name" value="Class_I_gatase-like"/>
</dbReference>
<name>A0A517QMY9_9PLAN</name>
<dbReference type="PROSITE" id="PS50234">
    <property type="entry name" value="VWFA"/>
    <property type="match status" value="1"/>
</dbReference>
<reference evidence="3 4" key="1">
    <citation type="submission" date="2019-02" db="EMBL/GenBank/DDBJ databases">
        <title>Deep-cultivation of Planctomycetes and their phenomic and genomic characterization uncovers novel biology.</title>
        <authorList>
            <person name="Wiegand S."/>
            <person name="Jogler M."/>
            <person name="Boedeker C."/>
            <person name="Pinto D."/>
            <person name="Vollmers J."/>
            <person name="Rivas-Marin E."/>
            <person name="Kohn T."/>
            <person name="Peeters S.H."/>
            <person name="Heuer A."/>
            <person name="Rast P."/>
            <person name="Oberbeckmann S."/>
            <person name="Bunk B."/>
            <person name="Jeske O."/>
            <person name="Meyerdierks A."/>
            <person name="Storesund J.E."/>
            <person name="Kallscheuer N."/>
            <person name="Luecker S."/>
            <person name="Lage O.M."/>
            <person name="Pohl T."/>
            <person name="Merkel B.J."/>
            <person name="Hornburger P."/>
            <person name="Mueller R.-W."/>
            <person name="Bruemmer F."/>
            <person name="Labrenz M."/>
            <person name="Spormann A.M."/>
            <person name="Op den Camp H."/>
            <person name="Overmann J."/>
            <person name="Amann R."/>
            <person name="Jetten M.S.M."/>
            <person name="Mascher T."/>
            <person name="Medema M.H."/>
            <person name="Devos D.P."/>
            <person name="Kaster A.-K."/>
            <person name="Ovreas L."/>
            <person name="Rohde M."/>
            <person name="Galperin M.Y."/>
            <person name="Jogler C."/>
        </authorList>
    </citation>
    <scope>NUCLEOTIDE SEQUENCE [LARGE SCALE GENOMIC DNA]</scope>
    <source>
        <strain evidence="3 4">Mal48</strain>
    </source>
</reference>
<dbReference type="SUPFAM" id="SSF52317">
    <property type="entry name" value="Class I glutamine amidotransferase-like"/>
    <property type="match status" value="1"/>
</dbReference>
<accession>A0A517QMY9</accession>
<dbReference type="InterPro" id="IPR011933">
    <property type="entry name" value="Double_TM_dom"/>
</dbReference>
<dbReference type="Gene3D" id="3.40.50.410">
    <property type="entry name" value="von Willebrand factor, type A domain"/>
    <property type="match status" value="1"/>
</dbReference>
<dbReference type="SUPFAM" id="SSF53300">
    <property type="entry name" value="vWA-like"/>
    <property type="match status" value="1"/>
</dbReference>
<feature type="transmembrane region" description="Helical" evidence="1">
    <location>
        <begin position="712"/>
        <end position="730"/>
    </location>
</feature>
<dbReference type="Gene3D" id="3.40.50.880">
    <property type="match status" value="1"/>
</dbReference>
<protein>
    <recommendedName>
        <fullName evidence="2">VWFA domain-containing protein</fullName>
    </recommendedName>
</protein>
<organism evidence="3 4">
    <name type="scientific">Thalassoglobus polymorphus</name>
    <dbReference type="NCBI Taxonomy" id="2527994"/>
    <lineage>
        <taxon>Bacteria</taxon>
        <taxon>Pseudomonadati</taxon>
        <taxon>Planctomycetota</taxon>
        <taxon>Planctomycetia</taxon>
        <taxon>Planctomycetales</taxon>
        <taxon>Planctomycetaceae</taxon>
        <taxon>Thalassoglobus</taxon>
    </lineage>
</organism>
<gene>
    <name evidence="3" type="ORF">Mal48_22260</name>
</gene>
<dbReference type="NCBIfam" id="TIGR02226">
    <property type="entry name" value="two_anch"/>
    <property type="match status" value="1"/>
</dbReference>
<keyword evidence="1" id="KW-0472">Membrane</keyword>
<feature type="domain" description="VWFA" evidence="2">
    <location>
        <begin position="94"/>
        <end position="203"/>
    </location>
</feature>
<dbReference type="PANTHER" id="PTHR37464:SF1">
    <property type="entry name" value="BLL2463 PROTEIN"/>
    <property type="match status" value="1"/>
</dbReference>
<dbReference type="Pfam" id="PF13519">
    <property type="entry name" value="VWA_2"/>
    <property type="match status" value="1"/>
</dbReference>
<dbReference type="AlphaFoldDB" id="A0A517QMY9"/>
<proteinExistence type="predicted"/>
<dbReference type="OrthoDB" id="247959at2"/>
<evidence type="ECO:0000313" key="4">
    <source>
        <dbReference type="Proteomes" id="UP000315724"/>
    </source>
</evidence>
<evidence type="ECO:0000259" key="2">
    <source>
        <dbReference type="PROSITE" id="PS50234"/>
    </source>
</evidence>
<feature type="transmembrane region" description="Helical" evidence="1">
    <location>
        <begin position="57"/>
        <end position="75"/>
    </location>
</feature>
<dbReference type="InterPro" id="IPR036465">
    <property type="entry name" value="vWFA_dom_sf"/>
</dbReference>